<sequence length="233" mass="27182">MPTAIHMHRFASPRKVRQWCLILLVFVVLLVLIKTWPKSILPSITYRNGHELFKHRINQLLRKEFVRLLRDDIPSVEDVGETILKEWAALEDQFCAQIASNRSYSFATEACQYSCEHRDDGTGNSTQYGHRNLLVIPFRDRYEHLEQLIPRLEHILEKQKVCYLIVVSEQVGSEPFNKGMLMNAAFVESLRLFPFQCITLHDVDLLALSDETPYTCPTFPQHTSVHIDKFRDQ</sequence>
<dbReference type="Pfam" id="PF13733">
    <property type="entry name" value="Glyco_transf_7N"/>
    <property type="match status" value="1"/>
</dbReference>
<keyword evidence="3" id="KW-1185">Reference proteome</keyword>
<accession>A0A8E0VGE9</accession>
<reference evidence="2" key="1">
    <citation type="submission" date="2019-05" db="EMBL/GenBank/DDBJ databases">
        <title>Annotation for the trematode Fasciolopsis buski.</title>
        <authorList>
            <person name="Choi Y.-J."/>
        </authorList>
    </citation>
    <scope>NUCLEOTIDE SEQUENCE</scope>
    <source>
        <strain evidence="2">HT</strain>
        <tissue evidence="2">Whole worm</tissue>
    </source>
</reference>
<dbReference type="InterPro" id="IPR003859">
    <property type="entry name" value="Galactosyl_T"/>
</dbReference>
<comment type="caution">
    <text evidence="2">The sequence shown here is derived from an EMBL/GenBank/DDBJ whole genome shotgun (WGS) entry which is preliminary data.</text>
</comment>
<dbReference type="GO" id="GO:0005975">
    <property type="term" value="P:carbohydrate metabolic process"/>
    <property type="evidence" value="ECO:0007669"/>
    <property type="project" value="InterPro"/>
</dbReference>
<dbReference type="OrthoDB" id="10016069at2759"/>
<dbReference type="GO" id="GO:0008378">
    <property type="term" value="F:galactosyltransferase activity"/>
    <property type="evidence" value="ECO:0007669"/>
    <property type="project" value="TreeGrafter"/>
</dbReference>
<dbReference type="InterPro" id="IPR029044">
    <property type="entry name" value="Nucleotide-diphossugar_trans"/>
</dbReference>
<dbReference type="SUPFAM" id="SSF53448">
    <property type="entry name" value="Nucleotide-diphospho-sugar transferases"/>
    <property type="match status" value="1"/>
</dbReference>
<dbReference type="PANTHER" id="PTHR19300:SF57">
    <property type="entry name" value="BETA-1,4-N-ACETYLGALACTOSAMINYLTRANSFERASE"/>
    <property type="match status" value="1"/>
</dbReference>
<dbReference type="GO" id="GO:0005794">
    <property type="term" value="C:Golgi apparatus"/>
    <property type="evidence" value="ECO:0007669"/>
    <property type="project" value="TreeGrafter"/>
</dbReference>
<dbReference type="Proteomes" id="UP000728185">
    <property type="component" value="Unassembled WGS sequence"/>
</dbReference>
<dbReference type="PRINTS" id="PR02050">
    <property type="entry name" value="B14GALTRFASE"/>
</dbReference>
<dbReference type="InterPro" id="IPR027995">
    <property type="entry name" value="Galactosyl_T_N"/>
</dbReference>
<dbReference type="Gene3D" id="3.90.550.10">
    <property type="entry name" value="Spore Coat Polysaccharide Biosynthesis Protein SpsA, Chain A"/>
    <property type="match status" value="1"/>
</dbReference>
<dbReference type="EMBL" id="LUCM01011110">
    <property type="protein sequence ID" value="KAA0184434.1"/>
    <property type="molecule type" value="Genomic_DNA"/>
</dbReference>
<dbReference type="AlphaFoldDB" id="A0A8E0VGE9"/>
<evidence type="ECO:0000259" key="1">
    <source>
        <dbReference type="Pfam" id="PF13733"/>
    </source>
</evidence>
<proteinExistence type="predicted"/>
<evidence type="ECO:0000313" key="3">
    <source>
        <dbReference type="Proteomes" id="UP000728185"/>
    </source>
</evidence>
<protein>
    <submittedName>
        <fullName evidence="2">Putative beta-1 4-galactosyltransferase</fullName>
    </submittedName>
</protein>
<organism evidence="2 3">
    <name type="scientific">Fasciolopsis buskii</name>
    <dbReference type="NCBI Taxonomy" id="27845"/>
    <lineage>
        <taxon>Eukaryota</taxon>
        <taxon>Metazoa</taxon>
        <taxon>Spiralia</taxon>
        <taxon>Lophotrochozoa</taxon>
        <taxon>Platyhelminthes</taxon>
        <taxon>Trematoda</taxon>
        <taxon>Digenea</taxon>
        <taxon>Plagiorchiida</taxon>
        <taxon>Echinostomata</taxon>
        <taxon>Echinostomatoidea</taxon>
        <taxon>Fasciolidae</taxon>
        <taxon>Fasciolopsis</taxon>
    </lineage>
</organism>
<evidence type="ECO:0000313" key="2">
    <source>
        <dbReference type="EMBL" id="KAA0184434.1"/>
    </source>
</evidence>
<feature type="domain" description="Galactosyltransferase N-terminal" evidence="1">
    <location>
        <begin position="130"/>
        <end position="217"/>
    </location>
</feature>
<dbReference type="PANTHER" id="PTHR19300">
    <property type="entry name" value="BETA-1,4-GALACTOSYLTRANSFERASE"/>
    <property type="match status" value="1"/>
</dbReference>
<name>A0A8E0VGE9_9TREM</name>
<gene>
    <name evidence="2" type="ORF">FBUS_03438</name>
</gene>